<accession>A0A8S9TCS0</accession>
<dbReference type="AlphaFoldDB" id="A0A8S9TCS0"/>
<reference evidence="1" key="2">
    <citation type="submission" date="2019-11" db="EMBL/GenBank/DDBJ databases">
        <title>Improved Assembly of Tolypothrix boutellei genome.</title>
        <authorList>
            <person name="Sarangi A.N."/>
            <person name="Mukherjee M."/>
            <person name="Ghosh S."/>
            <person name="Singh D."/>
            <person name="Das A."/>
            <person name="Kant S."/>
            <person name="Prusty A."/>
            <person name="Tripathy S."/>
        </authorList>
    </citation>
    <scope>NUCLEOTIDE SEQUENCE</scope>
    <source>
        <strain evidence="1">VB521301</strain>
    </source>
</reference>
<evidence type="ECO:0000313" key="1">
    <source>
        <dbReference type="EMBL" id="KAF3890205.1"/>
    </source>
</evidence>
<organism evidence="1 2">
    <name type="scientific">Tolypothrix bouteillei VB521301</name>
    <dbReference type="NCBI Taxonomy" id="1479485"/>
    <lineage>
        <taxon>Bacteria</taxon>
        <taxon>Bacillati</taxon>
        <taxon>Cyanobacteriota</taxon>
        <taxon>Cyanophyceae</taxon>
        <taxon>Nostocales</taxon>
        <taxon>Tolypothrichaceae</taxon>
        <taxon>Tolypothrix</taxon>
    </lineage>
</organism>
<gene>
    <name evidence="1" type="ORF">DA73_0400035725</name>
</gene>
<dbReference type="EMBL" id="JHEG04000001">
    <property type="protein sequence ID" value="KAF3890205.1"/>
    <property type="molecule type" value="Genomic_DNA"/>
</dbReference>
<keyword evidence="2" id="KW-1185">Reference proteome</keyword>
<protein>
    <submittedName>
        <fullName evidence="1">Uncharacterized protein</fullName>
    </submittedName>
</protein>
<proteinExistence type="predicted"/>
<dbReference type="Proteomes" id="UP000029738">
    <property type="component" value="Unassembled WGS sequence"/>
</dbReference>
<reference evidence="1" key="1">
    <citation type="journal article" date="2015" name="Genome Announc.">
        <title>Draft Genome Sequence of Tolypothrix boutellei Strain VB521301.</title>
        <authorList>
            <person name="Chandrababunaidu M.M."/>
            <person name="Singh D."/>
            <person name="Sen D."/>
            <person name="Bhan S."/>
            <person name="Das S."/>
            <person name="Gupta A."/>
            <person name="Adhikary S.P."/>
            <person name="Tripathy S."/>
        </authorList>
    </citation>
    <scope>NUCLEOTIDE SEQUENCE</scope>
    <source>
        <strain evidence="1">VB521301</strain>
    </source>
</reference>
<evidence type="ECO:0000313" key="2">
    <source>
        <dbReference type="Proteomes" id="UP000029738"/>
    </source>
</evidence>
<sequence>MKHILVILNHILGQKLKFVRLKAVCLLGVLSTQVFKTPIHIIVQKINSGSLFAAKFSFAFSRKAYFAVTYGSSYGSQTGSSYGLSHIPPPQRLSFFVKC</sequence>
<name>A0A8S9TCS0_9CYAN</name>
<comment type="caution">
    <text evidence="1">The sequence shown here is derived from an EMBL/GenBank/DDBJ whole genome shotgun (WGS) entry which is preliminary data.</text>
</comment>